<dbReference type="AlphaFoldDB" id="A0AAD3SHV1"/>
<evidence type="ECO:0000256" key="4">
    <source>
        <dbReference type="ARBA" id="ARBA00022989"/>
    </source>
</evidence>
<dbReference type="GO" id="GO:0016020">
    <property type="term" value="C:membrane"/>
    <property type="evidence" value="ECO:0007669"/>
    <property type="project" value="InterPro"/>
</dbReference>
<gene>
    <name evidence="7" type="ORF">Nepgr_013293</name>
</gene>
<dbReference type="InterPro" id="IPR036640">
    <property type="entry name" value="ABC1_TM_sf"/>
</dbReference>
<feature type="region of interest" description="Disordered" evidence="6">
    <location>
        <begin position="146"/>
        <end position="166"/>
    </location>
</feature>
<keyword evidence="4" id="KW-1133">Transmembrane helix</keyword>
<keyword evidence="1" id="KW-0812">Transmembrane</keyword>
<evidence type="ECO:0000313" key="7">
    <source>
        <dbReference type="EMBL" id="GMH11452.1"/>
    </source>
</evidence>
<dbReference type="PANTHER" id="PTHR24223">
    <property type="entry name" value="ATP-BINDING CASSETTE SUB-FAMILY C"/>
    <property type="match status" value="1"/>
</dbReference>
<name>A0AAD3SHV1_NEPGR</name>
<evidence type="ECO:0000256" key="3">
    <source>
        <dbReference type="ARBA" id="ARBA00022840"/>
    </source>
</evidence>
<dbReference type="GO" id="GO:0042626">
    <property type="term" value="F:ATPase-coupled transmembrane transporter activity"/>
    <property type="evidence" value="ECO:0007669"/>
    <property type="project" value="TreeGrafter"/>
</dbReference>
<keyword evidence="3" id="KW-0067">ATP-binding</keyword>
<evidence type="ECO:0000256" key="5">
    <source>
        <dbReference type="ARBA" id="ARBA00023136"/>
    </source>
</evidence>
<organism evidence="7 8">
    <name type="scientific">Nepenthes gracilis</name>
    <name type="common">Slender pitcher plant</name>
    <dbReference type="NCBI Taxonomy" id="150966"/>
    <lineage>
        <taxon>Eukaryota</taxon>
        <taxon>Viridiplantae</taxon>
        <taxon>Streptophyta</taxon>
        <taxon>Embryophyta</taxon>
        <taxon>Tracheophyta</taxon>
        <taxon>Spermatophyta</taxon>
        <taxon>Magnoliopsida</taxon>
        <taxon>eudicotyledons</taxon>
        <taxon>Gunneridae</taxon>
        <taxon>Pentapetalae</taxon>
        <taxon>Caryophyllales</taxon>
        <taxon>Nepenthaceae</taxon>
        <taxon>Nepenthes</taxon>
    </lineage>
</organism>
<reference evidence="7" key="1">
    <citation type="submission" date="2023-05" db="EMBL/GenBank/DDBJ databases">
        <title>Nepenthes gracilis genome sequencing.</title>
        <authorList>
            <person name="Fukushima K."/>
        </authorList>
    </citation>
    <scope>NUCLEOTIDE SEQUENCE</scope>
    <source>
        <strain evidence="7">SING2019-196</strain>
    </source>
</reference>
<evidence type="ECO:0000313" key="8">
    <source>
        <dbReference type="Proteomes" id="UP001279734"/>
    </source>
</evidence>
<dbReference type="EMBL" id="BSYO01000011">
    <property type="protein sequence ID" value="GMH11452.1"/>
    <property type="molecule type" value="Genomic_DNA"/>
</dbReference>
<dbReference type="Proteomes" id="UP001279734">
    <property type="component" value="Unassembled WGS sequence"/>
</dbReference>
<evidence type="ECO:0000256" key="2">
    <source>
        <dbReference type="ARBA" id="ARBA00022741"/>
    </source>
</evidence>
<accession>A0AAD3SHV1</accession>
<keyword evidence="5" id="KW-0472">Membrane</keyword>
<keyword evidence="2" id="KW-0547">Nucleotide-binding</keyword>
<keyword evidence="8" id="KW-1185">Reference proteome</keyword>
<evidence type="ECO:0000256" key="1">
    <source>
        <dbReference type="ARBA" id="ARBA00022692"/>
    </source>
</evidence>
<protein>
    <submittedName>
        <fullName evidence="7">Uncharacterized protein</fullName>
    </submittedName>
</protein>
<evidence type="ECO:0000256" key="6">
    <source>
        <dbReference type="SAM" id="MobiDB-lite"/>
    </source>
</evidence>
<dbReference type="GO" id="GO:0005524">
    <property type="term" value="F:ATP binding"/>
    <property type="evidence" value="ECO:0007669"/>
    <property type="project" value="UniProtKB-KW"/>
</dbReference>
<sequence length="166" mass="18204">MELSLQGTPFAQLVDLHNNHNIDVVVIPRYYFATTKELMQLNGSILAESVSGATTIRAFSKEEQFSSRRVGVNDKMASPFFHSFLANEWLTQRLEILCALVHSSSTLTLTLLPFTASASGFIRMALSYGLSLTIYLVGFVIHSPQSDTSVGGRNRIGEGSSDEEAI</sequence>
<dbReference type="InterPro" id="IPR050173">
    <property type="entry name" value="ABC_transporter_C-like"/>
</dbReference>
<dbReference type="SUPFAM" id="SSF90123">
    <property type="entry name" value="ABC transporter transmembrane region"/>
    <property type="match status" value="1"/>
</dbReference>
<comment type="caution">
    <text evidence="7">The sequence shown here is derived from an EMBL/GenBank/DDBJ whole genome shotgun (WGS) entry which is preliminary data.</text>
</comment>
<proteinExistence type="predicted"/>
<dbReference type="PANTHER" id="PTHR24223:SF263">
    <property type="entry name" value="ABC-TYPE XENOBIOTIC TRANSPORTER"/>
    <property type="match status" value="1"/>
</dbReference>
<dbReference type="Gene3D" id="1.20.1560.10">
    <property type="entry name" value="ABC transporter type 1, transmembrane domain"/>
    <property type="match status" value="1"/>
</dbReference>